<proteinExistence type="predicted"/>
<gene>
    <name evidence="3" type="ORF">J2S48_002883</name>
</gene>
<dbReference type="GO" id="GO:0051301">
    <property type="term" value="P:cell division"/>
    <property type="evidence" value="ECO:0007669"/>
    <property type="project" value="UniProtKB-KW"/>
</dbReference>
<feature type="region of interest" description="Disordered" evidence="1">
    <location>
        <begin position="27"/>
        <end position="51"/>
    </location>
</feature>
<sequence length="172" mass="17184">MTTPDTTTPEATGDENAVATATKVVETEPAATAATSEAKAETEAPTTEASATVAQAVGTEVETAAAPSPAEAVAETAVAVATPAVAETAVTAPAEDVEEEDPQTTVFSLLTFFLAALPIIGVILNAIAVARAGKEGFDLWLARWGLALAIIETIGALALVGLGYYLGVLSAG</sequence>
<keyword evidence="3" id="KW-0131">Cell cycle</keyword>
<evidence type="ECO:0000313" key="4">
    <source>
        <dbReference type="Proteomes" id="UP001183585"/>
    </source>
</evidence>
<keyword evidence="3" id="KW-0132">Cell division</keyword>
<protein>
    <submittedName>
        <fullName evidence="3">FtsZ-interacting cell division protein ZipA</fullName>
    </submittedName>
</protein>
<accession>A0ABU2CPX0</accession>
<dbReference type="Proteomes" id="UP001183585">
    <property type="component" value="Unassembled WGS sequence"/>
</dbReference>
<evidence type="ECO:0000256" key="2">
    <source>
        <dbReference type="SAM" id="Phobius"/>
    </source>
</evidence>
<keyword evidence="2" id="KW-0812">Transmembrane</keyword>
<organism evidence="3 4">
    <name type="scientific">Promicromonospora iranensis</name>
    <dbReference type="NCBI Taxonomy" id="1105144"/>
    <lineage>
        <taxon>Bacteria</taxon>
        <taxon>Bacillati</taxon>
        <taxon>Actinomycetota</taxon>
        <taxon>Actinomycetes</taxon>
        <taxon>Micrococcales</taxon>
        <taxon>Promicromonosporaceae</taxon>
        <taxon>Promicromonospora</taxon>
    </lineage>
</organism>
<feature type="transmembrane region" description="Helical" evidence="2">
    <location>
        <begin position="106"/>
        <end position="129"/>
    </location>
</feature>
<dbReference type="EMBL" id="JAVDYE010000001">
    <property type="protein sequence ID" value="MDR7383368.1"/>
    <property type="molecule type" value="Genomic_DNA"/>
</dbReference>
<dbReference type="RefSeq" id="WP_274994580.1">
    <property type="nucleotide sequence ID" value="NZ_JAJQQP010000007.1"/>
</dbReference>
<evidence type="ECO:0000256" key="1">
    <source>
        <dbReference type="SAM" id="MobiDB-lite"/>
    </source>
</evidence>
<name>A0ABU2CPX0_9MICO</name>
<evidence type="ECO:0000313" key="3">
    <source>
        <dbReference type="EMBL" id="MDR7383368.1"/>
    </source>
</evidence>
<feature type="transmembrane region" description="Helical" evidence="2">
    <location>
        <begin position="141"/>
        <end position="166"/>
    </location>
</feature>
<feature type="region of interest" description="Disordered" evidence="1">
    <location>
        <begin position="1"/>
        <end position="20"/>
    </location>
</feature>
<keyword evidence="2" id="KW-1133">Transmembrane helix</keyword>
<reference evidence="3 4" key="1">
    <citation type="submission" date="2023-07" db="EMBL/GenBank/DDBJ databases">
        <title>Sequencing the genomes of 1000 actinobacteria strains.</title>
        <authorList>
            <person name="Klenk H.-P."/>
        </authorList>
    </citation>
    <scope>NUCLEOTIDE SEQUENCE [LARGE SCALE GENOMIC DNA]</scope>
    <source>
        <strain evidence="3 4">DSM 45554</strain>
    </source>
</reference>
<comment type="caution">
    <text evidence="3">The sequence shown here is derived from an EMBL/GenBank/DDBJ whole genome shotgun (WGS) entry which is preliminary data.</text>
</comment>
<keyword evidence="2" id="KW-0472">Membrane</keyword>
<keyword evidence="4" id="KW-1185">Reference proteome</keyword>